<dbReference type="InterPro" id="IPR005303">
    <property type="entry name" value="MOCOS_middle"/>
</dbReference>
<dbReference type="SUPFAM" id="SSF50800">
    <property type="entry name" value="PK beta-barrel domain-like"/>
    <property type="match status" value="1"/>
</dbReference>
<dbReference type="GO" id="GO:0003824">
    <property type="term" value="F:catalytic activity"/>
    <property type="evidence" value="ECO:0007669"/>
    <property type="project" value="InterPro"/>
</dbReference>
<feature type="domain" description="MOSC" evidence="1">
    <location>
        <begin position="114"/>
        <end position="274"/>
    </location>
</feature>
<name>A0A225B1L6_TALAT</name>
<dbReference type="OrthoDB" id="17255at2759"/>
<dbReference type="Proteomes" id="UP000214365">
    <property type="component" value="Unassembled WGS sequence"/>
</dbReference>
<keyword evidence="3" id="KW-1185">Reference proteome</keyword>
<dbReference type="PANTHER" id="PTHR14237">
    <property type="entry name" value="MOLYBDOPTERIN COFACTOR SULFURASE MOSC"/>
    <property type="match status" value="1"/>
</dbReference>
<reference evidence="2 3" key="1">
    <citation type="submission" date="2015-06" db="EMBL/GenBank/DDBJ databases">
        <title>Talaromyces atroroseus IBT 11181 draft genome.</title>
        <authorList>
            <person name="Rasmussen K.B."/>
            <person name="Rasmussen S."/>
            <person name="Petersen B."/>
            <person name="Sicheritz-Ponten T."/>
            <person name="Mortensen U.H."/>
            <person name="Thrane U."/>
        </authorList>
    </citation>
    <scope>NUCLEOTIDE SEQUENCE [LARGE SCALE GENOMIC DNA]</scope>
    <source>
        <strain evidence="2 3">IBT 11181</strain>
    </source>
</reference>
<dbReference type="PROSITE" id="PS51340">
    <property type="entry name" value="MOSC"/>
    <property type="match status" value="1"/>
</dbReference>
<dbReference type="Pfam" id="PF03476">
    <property type="entry name" value="MOSC_N"/>
    <property type="match status" value="1"/>
</dbReference>
<dbReference type="SUPFAM" id="SSF141673">
    <property type="entry name" value="MOSC N-terminal domain-like"/>
    <property type="match status" value="1"/>
</dbReference>
<dbReference type="GO" id="GO:0030151">
    <property type="term" value="F:molybdenum ion binding"/>
    <property type="evidence" value="ECO:0007669"/>
    <property type="project" value="InterPro"/>
</dbReference>
<comment type="caution">
    <text evidence="2">The sequence shown here is derived from an EMBL/GenBank/DDBJ whole genome shotgun (WGS) entry which is preliminary data.</text>
</comment>
<organism evidence="2 3">
    <name type="scientific">Talaromyces atroroseus</name>
    <dbReference type="NCBI Taxonomy" id="1441469"/>
    <lineage>
        <taxon>Eukaryota</taxon>
        <taxon>Fungi</taxon>
        <taxon>Dikarya</taxon>
        <taxon>Ascomycota</taxon>
        <taxon>Pezizomycotina</taxon>
        <taxon>Eurotiomycetes</taxon>
        <taxon>Eurotiomycetidae</taxon>
        <taxon>Eurotiales</taxon>
        <taxon>Trichocomaceae</taxon>
        <taxon>Talaromyces</taxon>
        <taxon>Talaromyces sect. Trachyspermi</taxon>
    </lineage>
</organism>
<evidence type="ECO:0000313" key="2">
    <source>
        <dbReference type="EMBL" id="OKL61116.1"/>
    </source>
</evidence>
<dbReference type="Pfam" id="PF03473">
    <property type="entry name" value="MOSC"/>
    <property type="match status" value="1"/>
</dbReference>
<dbReference type="AlphaFoldDB" id="A0A225B1L6"/>
<dbReference type="InterPro" id="IPR011037">
    <property type="entry name" value="Pyrv_Knase-like_insert_dom_sf"/>
</dbReference>
<dbReference type="InterPro" id="IPR005302">
    <property type="entry name" value="MoCF_Sase_C"/>
</dbReference>
<accession>A0A225B1L6</accession>
<proteinExistence type="predicted"/>
<sequence length="285" mass="32103">MHMHGLYLDRQWMLVDGKTHRFVTMRELPRMTLIITQISKDGHNLLVSVADGDGQISIPACPSPSWLQANTTLEQVRVWSDDTDGYMYGPEVNEFFSRFLERDVRLVYKGPKDRILRKNGAPHVLGRVQSTFFADGFPLLIASKPSISELNSRLSAKGEGRITIERFRPNIIVRGNRPWAEDSWKTVRVYSSPSSSLPLDDKNSIVLDVVSRCTRCTVPNVEPATAKAHNKEPSSTLASYRRIDAGAPYQACFGMNSAPRNEGVVEVGMLFEVLEETDQHRILKD</sequence>
<dbReference type="EMBL" id="LFMY01000004">
    <property type="protein sequence ID" value="OKL61116.1"/>
    <property type="molecule type" value="Genomic_DNA"/>
</dbReference>
<dbReference type="GeneID" id="31003216"/>
<dbReference type="GO" id="GO:0030170">
    <property type="term" value="F:pyridoxal phosphate binding"/>
    <property type="evidence" value="ECO:0007669"/>
    <property type="project" value="InterPro"/>
</dbReference>
<evidence type="ECO:0000313" key="3">
    <source>
        <dbReference type="Proteomes" id="UP000214365"/>
    </source>
</evidence>
<evidence type="ECO:0000259" key="1">
    <source>
        <dbReference type="PROSITE" id="PS51340"/>
    </source>
</evidence>
<protein>
    <recommendedName>
        <fullName evidence="1">MOSC domain-containing protein</fullName>
    </recommendedName>
</protein>
<dbReference type="RefSeq" id="XP_020121237.1">
    <property type="nucleotide sequence ID" value="XM_020265763.1"/>
</dbReference>
<dbReference type="STRING" id="1441469.A0A225B1L6"/>
<dbReference type="PANTHER" id="PTHR14237:SF19">
    <property type="entry name" value="MITOCHONDRIAL AMIDOXIME REDUCING COMPONENT 1"/>
    <property type="match status" value="1"/>
</dbReference>
<gene>
    <name evidence="2" type="ORF">UA08_03461</name>
</gene>